<dbReference type="InterPro" id="IPR012223">
    <property type="entry name" value="TEII"/>
</dbReference>
<feature type="domain" description="Thioesterase" evidence="2">
    <location>
        <begin position="24"/>
        <end position="247"/>
    </location>
</feature>
<dbReference type="Pfam" id="PF00975">
    <property type="entry name" value="Thioesterase"/>
    <property type="match status" value="1"/>
</dbReference>
<protein>
    <submittedName>
        <fullName evidence="3">Surfactin synthase thioesterase subunit</fullName>
    </submittedName>
</protein>
<dbReference type="Proteomes" id="UP000181909">
    <property type="component" value="Unassembled WGS sequence"/>
</dbReference>
<evidence type="ECO:0000313" key="4">
    <source>
        <dbReference type="Proteomes" id="UP000181909"/>
    </source>
</evidence>
<evidence type="ECO:0000313" key="3">
    <source>
        <dbReference type="EMBL" id="SFY45206.1"/>
    </source>
</evidence>
<dbReference type="Gene3D" id="3.40.50.1820">
    <property type="entry name" value="alpha/beta hydrolase"/>
    <property type="match status" value="1"/>
</dbReference>
<organism evidence="3 4">
    <name type="scientific">Streptomyces atratus</name>
    <dbReference type="NCBI Taxonomy" id="1893"/>
    <lineage>
        <taxon>Bacteria</taxon>
        <taxon>Bacillati</taxon>
        <taxon>Actinomycetota</taxon>
        <taxon>Actinomycetes</taxon>
        <taxon>Kitasatosporales</taxon>
        <taxon>Streptomycetaceae</taxon>
        <taxon>Streptomyces</taxon>
    </lineage>
</organism>
<dbReference type="SUPFAM" id="SSF53474">
    <property type="entry name" value="alpha/beta-Hydrolases"/>
    <property type="match status" value="1"/>
</dbReference>
<dbReference type="InterPro" id="IPR029058">
    <property type="entry name" value="AB_hydrolase_fold"/>
</dbReference>
<comment type="similarity">
    <text evidence="1">Belongs to the thioesterase family.</text>
</comment>
<proteinExistence type="inferred from homology"/>
<sequence>MAVPEIDRGLWIRNFHETPGRKTRLVCLPHAGGSASFFFPVSRALSSGLDVVAIQYPGRQDRRKEKCVETIHELARRIVEVLDPRPGGQPIALFGHSLGATLGFEMARLMEERDAAPVHLFASGRRAPSRPRDESVHKRDDEGLLAELRELSGTDARALGSEEVLRMALPAIRNDYRAAETYVYEEGPALSCPITVFTGDNDPKVTLDEARAWSTHTTADFQMHTYTGGHFFLTDHQPAMLSTISDRLAPVAAPAT</sequence>
<reference evidence="3 4" key="1">
    <citation type="submission" date="2016-11" db="EMBL/GenBank/DDBJ databases">
        <authorList>
            <person name="Jaros S."/>
            <person name="Januszkiewicz K."/>
            <person name="Wedrychowicz H."/>
        </authorList>
    </citation>
    <scope>NUCLEOTIDE SEQUENCE [LARGE SCALE GENOMIC DNA]</scope>
    <source>
        <strain evidence="3 4">OK807</strain>
    </source>
</reference>
<dbReference type="GO" id="GO:0008610">
    <property type="term" value="P:lipid biosynthetic process"/>
    <property type="evidence" value="ECO:0007669"/>
    <property type="project" value="TreeGrafter"/>
</dbReference>
<dbReference type="PANTHER" id="PTHR11487">
    <property type="entry name" value="THIOESTERASE"/>
    <property type="match status" value="1"/>
</dbReference>
<dbReference type="AlphaFoldDB" id="A0A1K2FCN6"/>
<dbReference type="InterPro" id="IPR001031">
    <property type="entry name" value="Thioesterase"/>
</dbReference>
<evidence type="ECO:0000256" key="1">
    <source>
        <dbReference type="ARBA" id="ARBA00007169"/>
    </source>
</evidence>
<name>A0A1K2FCN6_STRAR</name>
<gene>
    <name evidence="3" type="ORF">SAMN02787144_10652</name>
</gene>
<dbReference type="OrthoDB" id="8480037at2"/>
<accession>A0A1K2FCN6</accession>
<evidence type="ECO:0000259" key="2">
    <source>
        <dbReference type="Pfam" id="PF00975"/>
    </source>
</evidence>
<dbReference type="RefSeq" id="WP_072489735.1">
    <property type="nucleotide sequence ID" value="NZ_CP109382.1"/>
</dbReference>
<dbReference type="PANTHER" id="PTHR11487:SF0">
    <property type="entry name" value="S-ACYL FATTY ACID SYNTHASE THIOESTERASE, MEDIUM CHAIN"/>
    <property type="match status" value="1"/>
</dbReference>
<dbReference type="EMBL" id="FPJO01000065">
    <property type="protein sequence ID" value="SFY45206.1"/>
    <property type="molecule type" value="Genomic_DNA"/>
</dbReference>
<dbReference type="STRING" id="1893.SAMN02787144_10652"/>